<feature type="chain" id="PRO_5009267847" evidence="1">
    <location>
        <begin position="18"/>
        <end position="148"/>
    </location>
</feature>
<name>A0A1H1ZLX9_MUCMA</name>
<reference evidence="3 4" key="1">
    <citation type="submission" date="2016-10" db="EMBL/GenBank/DDBJ databases">
        <authorList>
            <person name="de Groot N.N."/>
        </authorList>
    </citation>
    <scope>NUCLEOTIDE SEQUENCE [LARGE SCALE GENOMIC DNA]</scope>
    <source>
        <strain evidence="3 4">MP1X4</strain>
    </source>
</reference>
<dbReference type="OrthoDB" id="767251at2"/>
<organism evidence="3 4">
    <name type="scientific">Mucilaginibacter mallensis</name>
    <dbReference type="NCBI Taxonomy" id="652787"/>
    <lineage>
        <taxon>Bacteria</taxon>
        <taxon>Pseudomonadati</taxon>
        <taxon>Bacteroidota</taxon>
        <taxon>Sphingobacteriia</taxon>
        <taxon>Sphingobacteriales</taxon>
        <taxon>Sphingobacteriaceae</taxon>
        <taxon>Mucilaginibacter</taxon>
    </lineage>
</organism>
<evidence type="ECO:0000256" key="1">
    <source>
        <dbReference type="SAM" id="SignalP"/>
    </source>
</evidence>
<proteinExistence type="predicted"/>
<evidence type="ECO:0000313" key="4">
    <source>
        <dbReference type="Proteomes" id="UP000199679"/>
    </source>
</evidence>
<dbReference type="Proteomes" id="UP000199679">
    <property type="component" value="Chromosome I"/>
</dbReference>
<keyword evidence="4" id="KW-1185">Reference proteome</keyword>
<sequence length="148" mass="16446">MKKIIIAALTFIIYANAYSQVLAPVKWSYGAKKVDNSTAIIFIKATIDSGWHIYSQTVKDGGPVKTTLTFTPADGYSLLGITAEPKPITHYEKAFDMDVQYFEKSVVFQQKVKLASNQQLVKGSIQFMACNSKQCLPPDDVDFTILVK</sequence>
<gene>
    <name evidence="3" type="ORF">SAMN05216490_3161</name>
</gene>
<dbReference type="InterPro" id="IPR036929">
    <property type="entry name" value="DsbDN_sf"/>
</dbReference>
<keyword evidence="1" id="KW-0732">Signal</keyword>
<dbReference type="AlphaFoldDB" id="A0A1H1ZLX9"/>
<evidence type="ECO:0000259" key="2">
    <source>
        <dbReference type="Pfam" id="PF11412"/>
    </source>
</evidence>
<feature type="signal peptide" evidence="1">
    <location>
        <begin position="1"/>
        <end position="17"/>
    </location>
</feature>
<feature type="domain" description="Thiol:disulfide interchange protein DsbD N-terminal" evidence="2">
    <location>
        <begin position="34"/>
        <end position="142"/>
    </location>
</feature>
<dbReference type="Gene3D" id="2.60.40.1250">
    <property type="entry name" value="Thiol:disulfide interchange protein DsbD, N-terminal domain"/>
    <property type="match status" value="1"/>
</dbReference>
<evidence type="ECO:0000313" key="3">
    <source>
        <dbReference type="EMBL" id="SDT34609.1"/>
    </source>
</evidence>
<dbReference type="EMBL" id="LT629740">
    <property type="protein sequence ID" value="SDT34609.1"/>
    <property type="molecule type" value="Genomic_DNA"/>
</dbReference>
<protein>
    <submittedName>
        <fullName evidence="3">Disulphide bond corrector protein DsbC</fullName>
    </submittedName>
</protein>
<dbReference type="Pfam" id="PF11412">
    <property type="entry name" value="DsbD_N"/>
    <property type="match status" value="1"/>
</dbReference>
<dbReference type="RefSeq" id="WP_091374840.1">
    <property type="nucleotide sequence ID" value="NZ_LT629740.1"/>
</dbReference>
<dbReference type="STRING" id="652787.SAMN05216490_3161"/>
<accession>A0A1H1ZLX9</accession>
<dbReference type="InterPro" id="IPR028250">
    <property type="entry name" value="DsbDN"/>
</dbReference>